<gene>
    <name evidence="6" type="ORF">C4K68_07080</name>
</gene>
<dbReference type="InterPro" id="IPR000847">
    <property type="entry name" value="LysR_HTH_N"/>
</dbReference>
<comment type="caution">
    <text evidence="6">The sequence shown here is derived from an EMBL/GenBank/DDBJ whole genome shotgun (WGS) entry which is preliminary data.</text>
</comment>
<evidence type="ECO:0000259" key="5">
    <source>
        <dbReference type="PROSITE" id="PS50931"/>
    </source>
</evidence>
<comment type="similarity">
    <text evidence="1">Belongs to the LysR transcriptional regulatory family.</text>
</comment>
<dbReference type="Gene3D" id="1.10.10.10">
    <property type="entry name" value="Winged helix-like DNA-binding domain superfamily/Winged helix DNA-binding domain"/>
    <property type="match status" value="1"/>
</dbReference>
<keyword evidence="2" id="KW-0805">Transcription regulation</keyword>
<dbReference type="InterPro" id="IPR036388">
    <property type="entry name" value="WH-like_DNA-bd_sf"/>
</dbReference>
<evidence type="ECO:0000256" key="4">
    <source>
        <dbReference type="ARBA" id="ARBA00023163"/>
    </source>
</evidence>
<dbReference type="PANTHER" id="PTHR30537">
    <property type="entry name" value="HTH-TYPE TRANSCRIPTIONAL REGULATOR"/>
    <property type="match status" value="1"/>
</dbReference>
<dbReference type="SUPFAM" id="SSF46785">
    <property type="entry name" value="Winged helix' DNA-binding domain"/>
    <property type="match status" value="1"/>
</dbReference>
<evidence type="ECO:0000313" key="6">
    <source>
        <dbReference type="EMBL" id="PPC78009.1"/>
    </source>
</evidence>
<dbReference type="Proteomes" id="UP000238196">
    <property type="component" value="Unassembled WGS sequence"/>
</dbReference>
<dbReference type="PANTHER" id="PTHR30537:SF35">
    <property type="entry name" value="TRANSCRIPTIONAL REGULATORY PROTEIN"/>
    <property type="match status" value="1"/>
</dbReference>
<dbReference type="GO" id="GO:0006351">
    <property type="term" value="P:DNA-templated transcription"/>
    <property type="evidence" value="ECO:0007669"/>
    <property type="project" value="TreeGrafter"/>
</dbReference>
<dbReference type="InterPro" id="IPR005119">
    <property type="entry name" value="LysR_subst-bd"/>
</dbReference>
<dbReference type="GO" id="GO:0003700">
    <property type="term" value="F:DNA-binding transcription factor activity"/>
    <property type="evidence" value="ECO:0007669"/>
    <property type="project" value="InterPro"/>
</dbReference>
<feature type="domain" description="HTH lysR-type" evidence="5">
    <location>
        <begin position="1"/>
        <end position="59"/>
    </location>
</feature>
<dbReference type="FunFam" id="3.40.190.290:FF:000001">
    <property type="entry name" value="Transcriptional regulator, LysR family"/>
    <property type="match status" value="1"/>
</dbReference>
<reference evidence="6 7" key="1">
    <citation type="submission" date="2018-02" db="EMBL/GenBank/DDBJ databases">
        <title>novel marine gammaproteobacteria from coastal saline agro ecosystem.</title>
        <authorList>
            <person name="Krishnan R."/>
            <person name="Ramesh Kumar N."/>
        </authorList>
    </citation>
    <scope>NUCLEOTIDE SEQUENCE [LARGE SCALE GENOMIC DNA]</scope>
    <source>
        <strain evidence="6 7">228</strain>
    </source>
</reference>
<name>A0A2S5KU11_9PROT</name>
<dbReference type="PROSITE" id="PS50931">
    <property type="entry name" value="HTH_LYSR"/>
    <property type="match status" value="1"/>
</dbReference>
<keyword evidence="4" id="KW-0804">Transcription</keyword>
<dbReference type="Pfam" id="PF03466">
    <property type="entry name" value="LysR_substrate"/>
    <property type="match status" value="1"/>
</dbReference>
<dbReference type="CDD" id="cd08422">
    <property type="entry name" value="PBP2_CrgA_like"/>
    <property type="match status" value="1"/>
</dbReference>
<protein>
    <submittedName>
        <fullName evidence="6">LysR family transcriptional regulator</fullName>
    </submittedName>
</protein>
<evidence type="ECO:0000256" key="3">
    <source>
        <dbReference type="ARBA" id="ARBA00023125"/>
    </source>
</evidence>
<dbReference type="AlphaFoldDB" id="A0A2S5KU11"/>
<evidence type="ECO:0000313" key="7">
    <source>
        <dbReference type="Proteomes" id="UP000238196"/>
    </source>
</evidence>
<dbReference type="InterPro" id="IPR058163">
    <property type="entry name" value="LysR-type_TF_proteobact-type"/>
</dbReference>
<dbReference type="Gene3D" id="3.40.190.290">
    <property type="match status" value="1"/>
</dbReference>
<dbReference type="Pfam" id="PF00126">
    <property type="entry name" value="HTH_1"/>
    <property type="match status" value="1"/>
</dbReference>
<organism evidence="6 7">
    <name type="scientific">Proteobacteria bacterium 228</name>
    <dbReference type="NCBI Taxonomy" id="2083153"/>
    <lineage>
        <taxon>Bacteria</taxon>
        <taxon>Pseudomonadati</taxon>
        <taxon>Pseudomonadota</taxon>
    </lineage>
</organism>
<dbReference type="GO" id="GO:0043565">
    <property type="term" value="F:sequence-specific DNA binding"/>
    <property type="evidence" value="ECO:0007669"/>
    <property type="project" value="TreeGrafter"/>
</dbReference>
<sequence>MDRLTALQVFVAVVEQGSLTAGAERMDMSRAMASRYLAELESWMGSRLLQRTTRRQSLTDAGEQALQRARDMLALEQELGDIGARQDQAPKGLLRITCSYSLATALLCDAASDYLARWPGTAIDILQLDKTVNLVEERIDLALRITNELDPNLIARRLGTCHSVICASPAYLQQHPLPQRVEDLASHNCLTHSYVGKSLWQFASEQGPASVAVSGNLSANDANLLLQATLKGKGISLQPLYSVQALLAAGQLVRLLPQWAPMTMSIYGVYSHRRQMTPLLRSFLDFLLARMAAQPLWQ</sequence>
<accession>A0A2S5KU11</accession>
<dbReference type="SUPFAM" id="SSF53850">
    <property type="entry name" value="Periplasmic binding protein-like II"/>
    <property type="match status" value="1"/>
</dbReference>
<dbReference type="OrthoDB" id="5291518at2"/>
<dbReference type="EMBL" id="PRLP01000021">
    <property type="protein sequence ID" value="PPC78009.1"/>
    <property type="molecule type" value="Genomic_DNA"/>
</dbReference>
<evidence type="ECO:0000256" key="1">
    <source>
        <dbReference type="ARBA" id="ARBA00009437"/>
    </source>
</evidence>
<dbReference type="FunFam" id="1.10.10.10:FF:000001">
    <property type="entry name" value="LysR family transcriptional regulator"/>
    <property type="match status" value="1"/>
</dbReference>
<keyword evidence="3" id="KW-0238">DNA-binding</keyword>
<dbReference type="InterPro" id="IPR036390">
    <property type="entry name" value="WH_DNA-bd_sf"/>
</dbReference>
<evidence type="ECO:0000256" key="2">
    <source>
        <dbReference type="ARBA" id="ARBA00023015"/>
    </source>
</evidence>
<proteinExistence type="inferred from homology"/>